<keyword evidence="5" id="KW-1185">Reference proteome</keyword>
<dbReference type="PANTHER" id="PTHR43072">
    <property type="entry name" value="N-ACETYLTRANSFERASE"/>
    <property type="match status" value="1"/>
</dbReference>
<accession>A0A6G6WLC9</accession>
<dbReference type="EMBL" id="CP049257">
    <property type="protein sequence ID" value="QIG45957.1"/>
    <property type="molecule type" value="Genomic_DNA"/>
</dbReference>
<evidence type="ECO:0000256" key="2">
    <source>
        <dbReference type="ARBA" id="ARBA00023315"/>
    </source>
</evidence>
<keyword evidence="1 4" id="KW-0808">Transferase</keyword>
<dbReference type="InterPro" id="IPR016181">
    <property type="entry name" value="Acyl_CoA_acyltransferase"/>
</dbReference>
<dbReference type="InterPro" id="IPR000182">
    <property type="entry name" value="GNAT_dom"/>
</dbReference>
<dbReference type="Proteomes" id="UP000502996">
    <property type="component" value="Chromosome"/>
</dbReference>
<evidence type="ECO:0000256" key="1">
    <source>
        <dbReference type="ARBA" id="ARBA00022679"/>
    </source>
</evidence>
<proteinExistence type="predicted"/>
<evidence type="ECO:0000259" key="3">
    <source>
        <dbReference type="PROSITE" id="PS51186"/>
    </source>
</evidence>
<dbReference type="GO" id="GO:0016747">
    <property type="term" value="F:acyltransferase activity, transferring groups other than amino-acyl groups"/>
    <property type="evidence" value="ECO:0007669"/>
    <property type="project" value="InterPro"/>
</dbReference>
<name>A0A6G6WLC9_9ACTN</name>
<dbReference type="Gene3D" id="3.40.630.30">
    <property type="match status" value="1"/>
</dbReference>
<dbReference type="PANTHER" id="PTHR43072:SF23">
    <property type="entry name" value="UPF0039 PROTEIN C11D3.02C"/>
    <property type="match status" value="1"/>
</dbReference>
<sequence>MGPVLVRDADPADLPRIAAIYDEQVRTAISTFDLVPPPVDQWAAKVGSTRPGDHFLVAQDDGVLGFAYSSTYRPRPAYDRTREVSVYLDEAARGRGLSRLLYAELLARLRAEGVRTVLAVIALPNEASEALHRGCGFERVGVLPEVGWKFERWIDTALWALSLDPARRGTPPGRPG</sequence>
<feature type="domain" description="N-acetyltransferase" evidence="3">
    <location>
        <begin position="4"/>
        <end position="164"/>
    </location>
</feature>
<gene>
    <name evidence="4" type="ORF">G5V58_13095</name>
</gene>
<dbReference type="AlphaFoldDB" id="A0A6G6WLC9"/>
<dbReference type="PROSITE" id="PS51186">
    <property type="entry name" value="GNAT"/>
    <property type="match status" value="1"/>
</dbReference>
<protein>
    <submittedName>
        <fullName evidence="4">N-acetyltransferase</fullName>
    </submittedName>
</protein>
<dbReference type="SUPFAM" id="SSF55729">
    <property type="entry name" value="Acyl-CoA N-acyltransferases (Nat)"/>
    <property type="match status" value="1"/>
</dbReference>
<reference evidence="4 5" key="1">
    <citation type="submission" date="2020-02" db="EMBL/GenBank/DDBJ databases">
        <title>Full genome sequence of Nocardioides sp. R-3366.</title>
        <authorList>
            <person name="Im W.-T."/>
        </authorList>
    </citation>
    <scope>NUCLEOTIDE SEQUENCE [LARGE SCALE GENOMIC DNA]</scope>
    <source>
        <strain evidence="4 5">R-3366</strain>
    </source>
</reference>
<dbReference type="Pfam" id="PF00583">
    <property type="entry name" value="Acetyltransf_1"/>
    <property type="match status" value="1"/>
</dbReference>
<dbReference type="CDD" id="cd04301">
    <property type="entry name" value="NAT_SF"/>
    <property type="match status" value="1"/>
</dbReference>
<keyword evidence="2" id="KW-0012">Acyltransferase</keyword>
<organism evidence="4 5">
    <name type="scientific">Nocardioides anomalus</name>
    <dbReference type="NCBI Taxonomy" id="2712223"/>
    <lineage>
        <taxon>Bacteria</taxon>
        <taxon>Bacillati</taxon>
        <taxon>Actinomycetota</taxon>
        <taxon>Actinomycetes</taxon>
        <taxon>Propionibacteriales</taxon>
        <taxon>Nocardioidaceae</taxon>
        <taxon>Nocardioides</taxon>
    </lineage>
</organism>
<dbReference type="KEGG" id="nano:G5V58_13095"/>
<evidence type="ECO:0000313" key="4">
    <source>
        <dbReference type="EMBL" id="QIG45957.1"/>
    </source>
</evidence>
<evidence type="ECO:0000313" key="5">
    <source>
        <dbReference type="Proteomes" id="UP000502996"/>
    </source>
</evidence>